<evidence type="ECO:0000256" key="6">
    <source>
        <dbReference type="PIRSR" id="PIRSR001365-2"/>
    </source>
</evidence>
<reference evidence="7 8" key="1">
    <citation type="submission" date="2019-04" db="EMBL/GenBank/DDBJ databases">
        <title>Cohnella sp. nov., isolated from soil.</title>
        <authorList>
            <person name="Kim W."/>
        </authorList>
    </citation>
    <scope>NUCLEOTIDE SEQUENCE [LARGE SCALE GENOMIC DNA]</scope>
    <source>
        <strain evidence="7 8">CAU 1483</strain>
    </source>
</reference>
<accession>A0A4U0FF92</accession>
<evidence type="ECO:0000313" key="7">
    <source>
        <dbReference type="EMBL" id="TJY43498.1"/>
    </source>
</evidence>
<dbReference type="GO" id="GO:0008840">
    <property type="term" value="F:4-hydroxy-tetrahydrodipicolinate synthase activity"/>
    <property type="evidence" value="ECO:0007669"/>
    <property type="project" value="TreeGrafter"/>
</dbReference>
<dbReference type="InterPro" id="IPR013785">
    <property type="entry name" value="Aldolase_TIM"/>
</dbReference>
<sequence length="297" mass="31861">MDTSFIRGVIPPIATPVDADECVDDQALRRVVEHVIAGGVHGILTLGTNGEFYGLDREQQQRAAEITIDQVNGRVPVYFGIGAISTKECVKLAGMGEALGAQAITILPPMFITLTEEELYQHFRRVAESTSLPILLYNNPDRVGNNISPGLLERLAGIPNIAGVKDSSGDFTLTAEYIRRTRTQGFKVLAGRDTMILGSLVYGAVGCVASTANMVPALVVDIYRRFMAGDLQGALDAQFTLAPLRMAYNLGSFPVVTKDAMNLLGLEVGRPIEPITSCSEGNLGKLKAVLQQIGALQ</sequence>
<dbReference type="OrthoDB" id="9771791at2"/>
<evidence type="ECO:0000256" key="3">
    <source>
        <dbReference type="ARBA" id="ARBA00023270"/>
    </source>
</evidence>
<gene>
    <name evidence="7" type="ORF">E5161_06360</name>
</gene>
<dbReference type="InterPro" id="IPR002220">
    <property type="entry name" value="DapA-like"/>
</dbReference>
<dbReference type="SMART" id="SM01130">
    <property type="entry name" value="DHDPS"/>
    <property type="match status" value="1"/>
</dbReference>
<evidence type="ECO:0000256" key="1">
    <source>
        <dbReference type="ARBA" id="ARBA00007592"/>
    </source>
</evidence>
<dbReference type="PRINTS" id="PR00146">
    <property type="entry name" value="DHPICSNTHASE"/>
</dbReference>
<dbReference type="Gene3D" id="3.20.20.70">
    <property type="entry name" value="Aldolase class I"/>
    <property type="match status" value="1"/>
</dbReference>
<keyword evidence="2 4" id="KW-0456">Lyase</keyword>
<feature type="binding site" evidence="6">
    <location>
        <position position="208"/>
    </location>
    <ligand>
        <name>pyruvate</name>
        <dbReference type="ChEBI" id="CHEBI:15361"/>
    </ligand>
</feature>
<dbReference type="InterPro" id="IPR020625">
    <property type="entry name" value="Schiff_base-form_aldolases_AS"/>
</dbReference>
<protein>
    <submittedName>
        <fullName evidence="7">Dihydrodipicolinate synthase family protein</fullName>
    </submittedName>
</protein>
<dbReference type="GO" id="GO:0044281">
    <property type="term" value="P:small molecule metabolic process"/>
    <property type="evidence" value="ECO:0007669"/>
    <property type="project" value="UniProtKB-ARBA"/>
</dbReference>
<evidence type="ECO:0000256" key="2">
    <source>
        <dbReference type="ARBA" id="ARBA00023239"/>
    </source>
</evidence>
<proteinExistence type="inferred from homology"/>
<feature type="active site" description="Schiff-base intermediate with substrate" evidence="5">
    <location>
        <position position="165"/>
    </location>
</feature>
<keyword evidence="3" id="KW-0704">Schiff base</keyword>
<dbReference type="SUPFAM" id="SSF51569">
    <property type="entry name" value="Aldolase"/>
    <property type="match status" value="1"/>
</dbReference>
<evidence type="ECO:0000256" key="4">
    <source>
        <dbReference type="PIRNR" id="PIRNR001365"/>
    </source>
</evidence>
<dbReference type="RefSeq" id="WP_136776860.1">
    <property type="nucleotide sequence ID" value="NZ_SUPK01000002.1"/>
</dbReference>
<evidence type="ECO:0000256" key="5">
    <source>
        <dbReference type="PIRSR" id="PIRSR001365-1"/>
    </source>
</evidence>
<dbReference type="AlphaFoldDB" id="A0A4U0FF92"/>
<name>A0A4U0FF92_9BACL</name>
<dbReference type="PROSITE" id="PS00666">
    <property type="entry name" value="DHDPS_2"/>
    <property type="match status" value="1"/>
</dbReference>
<dbReference type="Pfam" id="PF00701">
    <property type="entry name" value="DHDPS"/>
    <property type="match status" value="1"/>
</dbReference>
<dbReference type="PANTHER" id="PTHR12128">
    <property type="entry name" value="DIHYDRODIPICOLINATE SYNTHASE"/>
    <property type="match status" value="1"/>
</dbReference>
<evidence type="ECO:0000313" key="8">
    <source>
        <dbReference type="Proteomes" id="UP000309673"/>
    </source>
</evidence>
<comment type="similarity">
    <text evidence="1 4">Belongs to the DapA family.</text>
</comment>
<dbReference type="PANTHER" id="PTHR12128:SF66">
    <property type="entry name" value="4-HYDROXY-2-OXOGLUTARATE ALDOLASE, MITOCHONDRIAL"/>
    <property type="match status" value="1"/>
</dbReference>
<dbReference type="PIRSF" id="PIRSF001365">
    <property type="entry name" value="DHDPS"/>
    <property type="match status" value="1"/>
</dbReference>
<dbReference type="CDD" id="cd00408">
    <property type="entry name" value="DHDPS-like"/>
    <property type="match status" value="1"/>
</dbReference>
<dbReference type="EMBL" id="SUPK01000002">
    <property type="protein sequence ID" value="TJY43498.1"/>
    <property type="molecule type" value="Genomic_DNA"/>
</dbReference>
<dbReference type="Proteomes" id="UP000309673">
    <property type="component" value="Unassembled WGS sequence"/>
</dbReference>
<keyword evidence="8" id="KW-1185">Reference proteome</keyword>
<comment type="caution">
    <text evidence="7">The sequence shown here is derived from an EMBL/GenBank/DDBJ whole genome shotgun (WGS) entry which is preliminary data.</text>
</comment>
<feature type="active site" description="Proton donor/acceptor" evidence="5">
    <location>
        <position position="137"/>
    </location>
</feature>
<organism evidence="7 8">
    <name type="scientific">Cohnella pontilimi</name>
    <dbReference type="NCBI Taxonomy" id="2564100"/>
    <lineage>
        <taxon>Bacteria</taxon>
        <taxon>Bacillati</taxon>
        <taxon>Bacillota</taxon>
        <taxon>Bacilli</taxon>
        <taxon>Bacillales</taxon>
        <taxon>Paenibacillaceae</taxon>
        <taxon>Cohnella</taxon>
    </lineage>
</organism>